<dbReference type="SUPFAM" id="SSF52799">
    <property type="entry name" value="(Phosphotyrosine protein) phosphatases II"/>
    <property type="match status" value="1"/>
</dbReference>
<feature type="domain" description="Phosphatase tensin-type" evidence="6">
    <location>
        <begin position="332"/>
        <end position="508"/>
    </location>
</feature>
<dbReference type="PROSITE" id="PS51444">
    <property type="entry name" value="FH2"/>
    <property type="match status" value="1"/>
</dbReference>
<gene>
    <name evidence="9" type="ORF">BASA50_001976</name>
</gene>
<dbReference type="InterPro" id="IPR029021">
    <property type="entry name" value="Prot-tyrosine_phosphatase-like"/>
</dbReference>
<dbReference type="InterPro" id="IPR016130">
    <property type="entry name" value="Tyr_Pase_AS"/>
</dbReference>
<feature type="compositionally biased region" description="Low complexity" evidence="3">
    <location>
        <begin position="2196"/>
        <end position="2208"/>
    </location>
</feature>
<feature type="chain" id="PRO_5046420784" evidence="4">
    <location>
        <begin position="21"/>
        <end position="2233"/>
    </location>
</feature>
<feature type="compositionally biased region" description="Low complexity" evidence="3">
    <location>
        <begin position="223"/>
        <end position="236"/>
    </location>
</feature>
<feature type="compositionally biased region" description="Polar residues" evidence="3">
    <location>
        <begin position="960"/>
        <end position="973"/>
    </location>
</feature>
<feature type="region of interest" description="Disordered" evidence="3">
    <location>
        <begin position="2186"/>
        <end position="2208"/>
    </location>
</feature>
<feature type="compositionally biased region" description="Polar residues" evidence="3">
    <location>
        <begin position="2141"/>
        <end position="2150"/>
    </location>
</feature>
<feature type="region of interest" description="Disordered" evidence="3">
    <location>
        <begin position="1548"/>
        <end position="1608"/>
    </location>
</feature>
<evidence type="ECO:0000256" key="1">
    <source>
        <dbReference type="ARBA" id="ARBA00022801"/>
    </source>
</evidence>
<feature type="region of interest" description="Disordered" evidence="3">
    <location>
        <begin position="2123"/>
        <end position="2156"/>
    </location>
</feature>
<feature type="domain" description="FH2" evidence="8">
    <location>
        <begin position="1606"/>
        <end position="2073"/>
    </location>
</feature>
<evidence type="ECO:0000256" key="4">
    <source>
        <dbReference type="SAM" id="SignalP"/>
    </source>
</evidence>
<dbReference type="PANTHER" id="PTHR12305">
    <property type="entry name" value="PHOSPHATASE WITH HOMOLOGY TO TENSIN"/>
    <property type="match status" value="1"/>
</dbReference>
<feature type="domain" description="Tyrosine specific protein phosphatases" evidence="5">
    <location>
        <begin position="422"/>
        <end position="482"/>
    </location>
</feature>
<dbReference type="InterPro" id="IPR000387">
    <property type="entry name" value="Tyr_Pase_dom"/>
</dbReference>
<evidence type="ECO:0000256" key="3">
    <source>
        <dbReference type="SAM" id="MobiDB-lite"/>
    </source>
</evidence>
<dbReference type="InterPro" id="IPR029023">
    <property type="entry name" value="Tensin_phosphatase"/>
</dbReference>
<dbReference type="Gene3D" id="3.90.190.10">
    <property type="entry name" value="Protein tyrosine phosphatase superfamily"/>
    <property type="match status" value="1"/>
</dbReference>
<feature type="compositionally biased region" description="Low complexity" evidence="3">
    <location>
        <begin position="125"/>
        <end position="140"/>
    </location>
</feature>
<dbReference type="EMBL" id="JAFCIX010000024">
    <property type="protein sequence ID" value="KAH6600971.1"/>
    <property type="molecule type" value="Genomic_DNA"/>
</dbReference>
<feature type="compositionally biased region" description="Low complexity" evidence="3">
    <location>
        <begin position="50"/>
        <end position="63"/>
    </location>
</feature>
<dbReference type="Proteomes" id="UP001648503">
    <property type="component" value="Unassembled WGS sequence"/>
</dbReference>
<dbReference type="Pfam" id="PF10409">
    <property type="entry name" value="PTEN_C2"/>
    <property type="match status" value="1"/>
</dbReference>
<evidence type="ECO:0000313" key="10">
    <source>
        <dbReference type="Proteomes" id="UP001648503"/>
    </source>
</evidence>
<accession>A0ABQ8FMR0</accession>
<sequence>MTKDLIHLLTLTTTITTTVTTTITTTTTTTLNKAIGAIIGRKNIPGRTRPNATTADAPLTAAPSSYPPGHDYYHHNSRNSSNRSSNNNSNSNSNNHPSHALTVQGVTDIIYGGGSRLAGTNNPHGSTPFGGSSSSSAGIEGALNMDSATAAATISHANPSLSTSAAHNTDGRYTSYTASTTEVTTGTAPTTPTGTTLPSFKTPSTHSQGQKHHYSHSQHHPHSTINTTDTTNTTATANANTTTTTTVSDDPSSDSHLNESLKSREYELRLIQHDHFFVESNSTHNDPSRRSTGSLYRQAPAPSLADASISIYGPLSSPMVTGMKPPRKSMPPSFVQLTRRIDVRRITNRVIAAGLPCQLPSSIPLHKNNISDLSQFLDTRYPGRYMIWNLAGDTSHGSYNTERFQNRVIAFPLSKAFHLNIKSILDFCRSVHAWLSLDPENVAVVHCTNGIGRTGLAISSYLRFSEIIPDVKEAFGYFAYRRMSGNMTWATVSLVRYVDYINHVMNLGGCLPHPYPIRLHHIAINGIPNFDGNGSSHPGIEVYECGNLRFSTSSSSHARTLSSMDSQPPVKLLVRRTLNKVVFCAPAGTSLILQQDIQLRIFHNTNASSDSSDTPSSATRLPMVTMVSFSFNSGLMPSNGIIRVGINDLDISRHDIAENRFPPDFTLDVVITEMDNRHDADTLPRRISSTIDGSFRLSYSRSLDTSLLKCLSRLVCYHVTKVNKSYMHMLEVKGYHRVLACFVLQHTGNDLEKSKELAKKMCQGNAMLRRTTLPESFNIKQNPRTSSMQRNVLAPRTRLRSITSITSQPTSLPTPLSIVQPNPYSNPYTQSALSTADLASSASSAEMSRYSPFPNPKLDTASFHLNSPNSPPFPSPLSSYMQNRNDMLATTRGSPPVSMGESESISNSDTFTVTTGRSSVSSDASLHRAAASARRLELLLGHSHRIAERKPSSASSTSSIDTGQFRLSSTASLRQGPELGPGGYKNLVERSNPVPIDSSDAVHKKDRGLGSSLPTSLPQTTHSPGGRGQYLGELSGSFKEDIEMMNREIETLRMTFLSSTPGAGRISSLATAVPTPATSASHLRSYGNRCDSLIHSPRAPDCVPDRVPDRAVAMDKEIGNVDPAVAIDKEIGNVDPAVSAVNVHGSLPVEFHESCMLYPSLSPLDRAYATLKAPTLADDMNQDAVKEKTNGLGQDAVKEKTNGLGQDAVKEKTNDLGQDAVEQATNGLGQDAVEQATNDLGQDAVEQATNDLGQDAEIDPLRHSGTHMHMRPVSFGEFNLKQKEGGVLCSEDEITKEESENIREIAMQRKGKSMGAVLTSSSSGMSRSGSLYKLSDDAAQRRKVGSISKGSLAWPVPLFRGHKGDKESIPMAWPAPPVRRGSDMEVSDDPPFEAVLDGMETDDTDDTELMDTLELDRTELSSGKPVDIEHAIDSATTAHIDDPLAQTDAIDEDEDDALNAESTDPSKLYRRLSRERELEMLRGTARRVIEHYDTIFKTLGDRTDEDWQRMQDLNIIACRATQSALENLPSSPFSPVPQLSVNGAAGMPQILTTPMTDGVAKPGRDFSPTTTTTTTPPPPPPPPPMSRGPPPPPPLPGMKGSIPPHLVNSSPKIRARAKLHWNEIRNGAGNTVWDEFNTISDENNRPIQLDVKRFEELFCIVPGQVKRSTSKQPVMMQRVQFATFLNIRRSNNIAIGLSRFTRRGMTTEDIFQAIRNMDQDQLSSDDLITIQALLPTPEEVLLSQRYQKSVLMGGEKSRRLTGMSGGVGETGQSFDPPLPLAPSEAFTLGASKCRRLSHQVLAFLFKLQLPIEAAEVQEKLSHLATLSHQFRLSDNFKILLRTVLRLGNLTNYEYGSGSNGSSYRPWMGKEAKAIGFKIEGLARLCDVKSADGKWSLMTFLVEMLMNSESAHVLDIADEFEMLSVVRQYDIIGLAEQVIAMHVTATRLRELCVEDEEDGEGLDAMFTAKLKHLLDDVDAQLKLLDQQFHDFVTAWRDALLYFGEEQDEYITPSLDVEGVSQRMRGSTLENRKPPGYFYVTLDLFMRGFKNVVIDLHNRKIDERKRMIREEKAALDKQRRAIAKAEREATKALMVEAAWSATDSDGVGSNSGLARAVGVRAILTRTPSPVPLPNGDGLDDDSLPSTLKSAGSPSVADRAGEATAMFKRFSMMPMAPLCLEEIAHLDGNGPLSNDEGSPSDLSLSDLSNQPSDNMEAIGRLIPDAVMSTEILTYND</sequence>
<dbReference type="InterPro" id="IPR014020">
    <property type="entry name" value="Tensin_C2-dom"/>
</dbReference>
<keyword evidence="2" id="KW-0175">Coiled coil</keyword>
<feature type="coiled-coil region" evidence="2">
    <location>
        <begin position="2066"/>
        <end position="2093"/>
    </location>
</feature>
<dbReference type="Pfam" id="PF02181">
    <property type="entry name" value="FH2"/>
    <property type="match status" value="1"/>
</dbReference>
<feature type="domain" description="C2 tensin-type" evidence="7">
    <location>
        <begin position="514"/>
        <end position="674"/>
    </location>
</feature>
<name>A0ABQ8FMR0_9FUNG</name>
<proteinExistence type="predicted"/>
<evidence type="ECO:0000256" key="2">
    <source>
        <dbReference type="SAM" id="Coils"/>
    </source>
</evidence>
<feature type="region of interest" description="Disordered" evidence="3">
    <location>
        <begin position="887"/>
        <end position="926"/>
    </location>
</feature>
<dbReference type="InterPro" id="IPR042201">
    <property type="entry name" value="FH2_Formin_sf"/>
</dbReference>
<keyword evidence="1" id="KW-0378">Hydrolase</keyword>
<dbReference type="InterPro" id="IPR051281">
    <property type="entry name" value="Dual-spec_lipid-protein_phosph"/>
</dbReference>
<feature type="compositionally biased region" description="Basic residues" evidence="3">
    <location>
        <begin position="209"/>
        <end position="222"/>
    </location>
</feature>
<dbReference type="InterPro" id="IPR015425">
    <property type="entry name" value="FH2_Formin"/>
</dbReference>
<keyword evidence="4" id="KW-0732">Signal</keyword>
<feature type="compositionally biased region" description="Polar residues" evidence="3">
    <location>
        <begin position="901"/>
        <end position="920"/>
    </location>
</feature>
<feature type="region of interest" description="Disordered" evidence="3">
    <location>
        <begin position="42"/>
        <end position="100"/>
    </location>
</feature>
<evidence type="ECO:0000313" key="9">
    <source>
        <dbReference type="EMBL" id="KAH6600971.1"/>
    </source>
</evidence>
<feature type="region of interest" description="Disordered" evidence="3">
    <location>
        <begin position="114"/>
        <end position="140"/>
    </location>
</feature>
<dbReference type="SMART" id="SM00498">
    <property type="entry name" value="FH2"/>
    <property type="match status" value="1"/>
</dbReference>
<dbReference type="Gene3D" id="1.20.58.2220">
    <property type="entry name" value="Formin, FH2 domain"/>
    <property type="match status" value="1"/>
</dbReference>
<evidence type="ECO:0000259" key="8">
    <source>
        <dbReference type="PROSITE" id="PS51444"/>
    </source>
</evidence>
<dbReference type="PROSITE" id="PS51182">
    <property type="entry name" value="C2_TENSIN"/>
    <property type="match status" value="1"/>
</dbReference>
<dbReference type="SUPFAM" id="SSF101447">
    <property type="entry name" value="Formin homology 2 domain (FH2 domain)"/>
    <property type="match status" value="1"/>
</dbReference>
<organism evidence="9 10">
    <name type="scientific">Batrachochytrium salamandrivorans</name>
    <dbReference type="NCBI Taxonomy" id="1357716"/>
    <lineage>
        <taxon>Eukaryota</taxon>
        <taxon>Fungi</taxon>
        <taxon>Fungi incertae sedis</taxon>
        <taxon>Chytridiomycota</taxon>
        <taxon>Chytridiomycota incertae sedis</taxon>
        <taxon>Chytridiomycetes</taxon>
        <taxon>Rhizophydiales</taxon>
        <taxon>Rhizophydiales incertae sedis</taxon>
        <taxon>Batrachochytrium</taxon>
    </lineage>
</organism>
<dbReference type="Gene3D" id="2.60.40.1110">
    <property type="match status" value="1"/>
</dbReference>
<feature type="compositionally biased region" description="Polar residues" evidence="3">
    <location>
        <begin position="800"/>
        <end position="818"/>
    </location>
</feature>
<feature type="region of interest" description="Disordered" evidence="3">
    <location>
        <begin position="1367"/>
        <end position="1387"/>
    </location>
</feature>
<dbReference type="PROSITE" id="PS51181">
    <property type="entry name" value="PPASE_TENSIN"/>
    <property type="match status" value="1"/>
</dbReference>
<feature type="compositionally biased region" description="Pro residues" evidence="3">
    <location>
        <begin position="1575"/>
        <end position="1596"/>
    </location>
</feature>
<dbReference type="PROSITE" id="PS00383">
    <property type="entry name" value="TYR_PHOSPHATASE_1"/>
    <property type="match status" value="1"/>
</dbReference>
<feature type="compositionally biased region" description="Polar residues" evidence="3">
    <location>
        <begin position="1012"/>
        <end position="1023"/>
    </location>
</feature>
<evidence type="ECO:0000259" key="5">
    <source>
        <dbReference type="PROSITE" id="PS50056"/>
    </source>
</evidence>
<feature type="compositionally biased region" description="Polar residues" evidence="3">
    <location>
        <begin position="775"/>
        <end position="790"/>
    </location>
</feature>
<evidence type="ECO:0000259" key="6">
    <source>
        <dbReference type="PROSITE" id="PS51181"/>
    </source>
</evidence>
<feature type="region of interest" description="Disordered" evidence="3">
    <location>
        <begin position="943"/>
        <end position="1029"/>
    </location>
</feature>
<feature type="region of interest" description="Disordered" evidence="3">
    <location>
        <begin position="177"/>
        <end position="236"/>
    </location>
</feature>
<feature type="region of interest" description="Disordered" evidence="3">
    <location>
        <begin position="1189"/>
        <end position="1208"/>
    </location>
</feature>
<dbReference type="PROSITE" id="PS50056">
    <property type="entry name" value="TYR_PHOSPHATASE_2"/>
    <property type="match status" value="1"/>
</dbReference>
<feature type="region of interest" description="Disordered" evidence="3">
    <location>
        <begin position="775"/>
        <end position="818"/>
    </location>
</feature>
<feature type="signal peptide" evidence="4">
    <location>
        <begin position="1"/>
        <end position="20"/>
    </location>
</feature>
<feature type="compositionally biased region" description="Low complexity" evidence="3">
    <location>
        <begin position="177"/>
        <end position="196"/>
    </location>
</feature>
<reference evidence="9 10" key="1">
    <citation type="submission" date="2021-02" db="EMBL/GenBank/DDBJ databases">
        <title>Variation within the Batrachochytrium salamandrivorans European outbreak.</title>
        <authorList>
            <person name="Kelly M."/>
            <person name="Pasmans F."/>
            <person name="Shea T.P."/>
            <person name="Munoz J.F."/>
            <person name="Carranza S."/>
            <person name="Cuomo C.A."/>
            <person name="Martel A."/>
        </authorList>
    </citation>
    <scope>NUCLEOTIDE SEQUENCE [LARGE SCALE GENOMIC DNA]</scope>
    <source>
        <strain evidence="9 10">AMFP18/2</strain>
    </source>
</reference>
<evidence type="ECO:0000259" key="7">
    <source>
        <dbReference type="PROSITE" id="PS51182"/>
    </source>
</evidence>
<feature type="compositionally biased region" description="Low complexity" evidence="3">
    <location>
        <begin position="78"/>
        <end position="95"/>
    </location>
</feature>
<comment type="caution">
    <text evidence="9">The sequence shown here is derived from an EMBL/GenBank/DDBJ whole genome shotgun (WGS) entry which is preliminary data.</text>
</comment>
<protein>
    <submittedName>
        <fullName evidence="9">Uncharacterized protein</fullName>
    </submittedName>
</protein>
<dbReference type="PANTHER" id="PTHR12305:SF60">
    <property type="entry name" value="PHOSPHATIDYLINOSITOL 3,4,5-TRISPHOSPHATE 3-PHOSPHATASE TPTE2-RELATED"/>
    <property type="match status" value="1"/>
</dbReference>
<dbReference type="SMART" id="SM01326">
    <property type="entry name" value="PTEN_C2"/>
    <property type="match status" value="1"/>
</dbReference>
<keyword evidence="10" id="KW-1185">Reference proteome</keyword>